<proteinExistence type="inferred from homology"/>
<dbReference type="Gene3D" id="2.170.130.10">
    <property type="entry name" value="TonB-dependent receptor, plug domain"/>
    <property type="match status" value="1"/>
</dbReference>
<dbReference type="Pfam" id="PF00593">
    <property type="entry name" value="TonB_dep_Rec_b-barrel"/>
    <property type="match status" value="1"/>
</dbReference>
<evidence type="ECO:0000256" key="9">
    <source>
        <dbReference type="ARBA" id="ARBA00023237"/>
    </source>
</evidence>
<keyword evidence="7 10" id="KW-0472">Membrane</keyword>
<evidence type="ECO:0000256" key="8">
    <source>
        <dbReference type="ARBA" id="ARBA00023170"/>
    </source>
</evidence>
<keyword evidence="3 10" id="KW-1134">Transmembrane beta strand</keyword>
<dbReference type="PROSITE" id="PS52016">
    <property type="entry name" value="TONB_DEPENDENT_REC_3"/>
    <property type="match status" value="1"/>
</dbReference>
<dbReference type="InterPro" id="IPR037066">
    <property type="entry name" value="Plug_dom_sf"/>
</dbReference>
<evidence type="ECO:0000256" key="7">
    <source>
        <dbReference type="ARBA" id="ARBA00023136"/>
    </source>
</evidence>
<keyword evidence="4 10" id="KW-0812">Transmembrane</keyword>
<feature type="domain" description="TonB-dependent receptor plug" evidence="13">
    <location>
        <begin position="38"/>
        <end position="143"/>
    </location>
</feature>
<dbReference type="Pfam" id="PF07715">
    <property type="entry name" value="Plug"/>
    <property type="match status" value="1"/>
</dbReference>
<organism evidence="14 15">
    <name type="scientific">Sporomusa ovata</name>
    <dbReference type="NCBI Taxonomy" id="2378"/>
    <lineage>
        <taxon>Bacteria</taxon>
        <taxon>Bacillati</taxon>
        <taxon>Bacillota</taxon>
        <taxon>Negativicutes</taxon>
        <taxon>Selenomonadales</taxon>
        <taxon>Sporomusaceae</taxon>
        <taxon>Sporomusa</taxon>
    </lineage>
</organism>
<keyword evidence="15" id="KW-1185">Reference proteome</keyword>
<dbReference type="GO" id="GO:0009279">
    <property type="term" value="C:cell outer membrane"/>
    <property type="evidence" value="ECO:0007669"/>
    <property type="project" value="UniProtKB-SubCell"/>
</dbReference>
<accession>A0A0U1KRT8</accession>
<reference evidence="15" key="1">
    <citation type="submission" date="2015-03" db="EMBL/GenBank/DDBJ databases">
        <authorList>
            <person name="Nijsse Bart"/>
        </authorList>
    </citation>
    <scope>NUCLEOTIDE SEQUENCE [LARGE SCALE GENOMIC DNA]</scope>
</reference>
<evidence type="ECO:0000256" key="6">
    <source>
        <dbReference type="ARBA" id="ARBA00023077"/>
    </source>
</evidence>
<dbReference type="InterPro" id="IPR000531">
    <property type="entry name" value="Beta-barrel_TonB"/>
</dbReference>
<dbReference type="PANTHER" id="PTHR30069">
    <property type="entry name" value="TONB-DEPENDENT OUTER MEMBRANE RECEPTOR"/>
    <property type="match status" value="1"/>
</dbReference>
<dbReference type="Proteomes" id="UP000049855">
    <property type="component" value="Unassembled WGS sequence"/>
</dbReference>
<dbReference type="Gene3D" id="2.40.170.20">
    <property type="entry name" value="TonB-dependent receptor, beta-barrel domain"/>
    <property type="match status" value="1"/>
</dbReference>
<evidence type="ECO:0000256" key="11">
    <source>
        <dbReference type="RuleBase" id="RU003357"/>
    </source>
</evidence>
<evidence type="ECO:0000256" key="5">
    <source>
        <dbReference type="ARBA" id="ARBA00022729"/>
    </source>
</evidence>
<gene>
    <name evidence="14" type="ORF">SpAn4DRAFT_4660</name>
</gene>
<comment type="subcellular location">
    <subcellularLocation>
        <location evidence="1 10">Cell outer membrane</location>
        <topology evidence="1 10">Multi-pass membrane protein</topology>
    </subcellularLocation>
</comment>
<sequence length="649" mass="73403">MLYANPSSVWAEEENNDSVLNYELDKIVVTATKTEKKEKDVPAAVTVITAKEIAEANVRTIDEILQYVPGVYVKPQRGMKGTTISIRGLRQSEILVLMDGLSLNNGSTGGAQWANIPIENIEKIEVIRGSFSALYGSNAMGGVINIITKTDAKPGGSIGLEAGGMNTRKQSVDFNGKAGKLQYYLDYAKRTTDGYITNEAPTAYDKGKFGSDSEQYSFKLVYDMNAKERMMIYSGSADYSYRYDIGTNRGKRVTDYTNISYENKLSDDKKLNIRFGELNYKDYWTITSKNYQPNPTRSRDFDINMNFRINEKNNVVFGIAQKEDKTDSYTYKLSNPAVISYTAADQLERSGGKATTKSIYFQDEIQLANATTLYIGSRYDQWKFHSAYSQVKVTDAVINQPDKEENSFSPKIALVHEFNDKVTGRISAGKSFTAPGLFNLTRLWAIPAGGYLYNNPNLKAETVRSYDLGLDYKVNPKTVIRFSIFQNDMDNMIQQYDIPGTNNIIWDNIGKARAKGVEFEIDHKISPAWNTFLNFTYNDAKVIDFKDKSLNGNTLQTVPRETLNIGLRYNKEKLTANFVGTYISKTYESINNTSKSHLEPNFVMDTKVNYSFDKNNNLAVYVDNLFDRKYYQESLAPGRCVGVEYKYKF</sequence>
<evidence type="ECO:0000256" key="4">
    <source>
        <dbReference type="ARBA" id="ARBA00022692"/>
    </source>
</evidence>
<evidence type="ECO:0000256" key="2">
    <source>
        <dbReference type="ARBA" id="ARBA00022448"/>
    </source>
</evidence>
<dbReference type="InterPro" id="IPR039426">
    <property type="entry name" value="TonB-dep_rcpt-like"/>
</dbReference>
<keyword evidence="6 11" id="KW-0798">TonB box</keyword>
<dbReference type="GO" id="GO:0044718">
    <property type="term" value="P:siderophore transmembrane transport"/>
    <property type="evidence" value="ECO:0007669"/>
    <property type="project" value="TreeGrafter"/>
</dbReference>
<evidence type="ECO:0000256" key="1">
    <source>
        <dbReference type="ARBA" id="ARBA00004571"/>
    </source>
</evidence>
<evidence type="ECO:0000313" key="15">
    <source>
        <dbReference type="Proteomes" id="UP000049855"/>
    </source>
</evidence>
<dbReference type="CDD" id="cd01347">
    <property type="entry name" value="ligand_gated_channel"/>
    <property type="match status" value="1"/>
</dbReference>
<dbReference type="AlphaFoldDB" id="A0A0U1KRT8"/>
<dbReference type="InterPro" id="IPR012910">
    <property type="entry name" value="Plug_dom"/>
</dbReference>
<dbReference type="EMBL" id="CTRP01000002">
    <property type="protein sequence ID" value="CQR70148.1"/>
    <property type="molecule type" value="Genomic_DNA"/>
</dbReference>
<comment type="similarity">
    <text evidence="10 11">Belongs to the TonB-dependent receptor family.</text>
</comment>
<evidence type="ECO:0000259" key="13">
    <source>
        <dbReference type="Pfam" id="PF07715"/>
    </source>
</evidence>
<keyword evidence="2 10" id="KW-0813">Transport</keyword>
<evidence type="ECO:0000256" key="3">
    <source>
        <dbReference type="ARBA" id="ARBA00022452"/>
    </source>
</evidence>
<evidence type="ECO:0000256" key="10">
    <source>
        <dbReference type="PROSITE-ProRule" id="PRU01360"/>
    </source>
</evidence>
<evidence type="ECO:0000313" key="14">
    <source>
        <dbReference type="EMBL" id="CQR70148.1"/>
    </source>
</evidence>
<keyword evidence="8 14" id="KW-0675">Receptor</keyword>
<dbReference type="InterPro" id="IPR036942">
    <property type="entry name" value="Beta-barrel_TonB_sf"/>
</dbReference>
<dbReference type="GO" id="GO:0015344">
    <property type="term" value="F:siderophore uptake transmembrane transporter activity"/>
    <property type="evidence" value="ECO:0007669"/>
    <property type="project" value="TreeGrafter"/>
</dbReference>
<keyword evidence="9 10" id="KW-0998">Cell outer membrane</keyword>
<dbReference type="SUPFAM" id="SSF56935">
    <property type="entry name" value="Porins"/>
    <property type="match status" value="1"/>
</dbReference>
<name>A0A0U1KRT8_9FIRM</name>
<evidence type="ECO:0000259" key="12">
    <source>
        <dbReference type="Pfam" id="PF00593"/>
    </source>
</evidence>
<keyword evidence="5" id="KW-0732">Signal</keyword>
<dbReference type="PANTHER" id="PTHR30069:SF29">
    <property type="entry name" value="HEMOGLOBIN AND HEMOGLOBIN-HAPTOGLOBIN-BINDING PROTEIN 1-RELATED"/>
    <property type="match status" value="1"/>
</dbReference>
<feature type="domain" description="TonB-dependent receptor-like beta-barrel" evidence="12">
    <location>
        <begin position="207"/>
        <end position="625"/>
    </location>
</feature>
<protein>
    <submittedName>
        <fullName evidence="14">Outer membrane vitamin B12 receptor BtuB</fullName>
    </submittedName>
</protein>